<dbReference type="EMBL" id="BARV01015389">
    <property type="protein sequence ID" value="GAI30151.1"/>
    <property type="molecule type" value="Genomic_DNA"/>
</dbReference>
<evidence type="ECO:0000313" key="1">
    <source>
        <dbReference type="EMBL" id="GAI30151.1"/>
    </source>
</evidence>
<name>X1NIV4_9ZZZZ</name>
<organism evidence="1">
    <name type="scientific">marine sediment metagenome</name>
    <dbReference type="NCBI Taxonomy" id="412755"/>
    <lineage>
        <taxon>unclassified sequences</taxon>
        <taxon>metagenomes</taxon>
        <taxon>ecological metagenomes</taxon>
    </lineage>
</organism>
<proteinExistence type="predicted"/>
<comment type="caution">
    <text evidence="1">The sequence shown here is derived from an EMBL/GenBank/DDBJ whole genome shotgun (WGS) entry which is preliminary data.</text>
</comment>
<protein>
    <recommendedName>
        <fullName evidence="2">Radical SAM core domain-containing protein</fullName>
    </recommendedName>
</protein>
<sequence length="102" mass="11306">MDYGVSLLITTKGDPSFLLELPAFISYKPKLIATTIEGTPDILKLLSPGAPPFDARAATVRKLSDLGIDTIIRFDPIFVHLFQALYGNHWFDKIAKLIDVFA</sequence>
<gene>
    <name evidence="1" type="ORF">S06H3_26600</name>
</gene>
<dbReference type="Gene3D" id="3.80.30.30">
    <property type="match status" value="1"/>
</dbReference>
<dbReference type="AlphaFoldDB" id="X1NIV4"/>
<evidence type="ECO:0008006" key="2">
    <source>
        <dbReference type="Google" id="ProtNLM"/>
    </source>
</evidence>
<reference evidence="1" key="1">
    <citation type="journal article" date="2014" name="Front. Microbiol.">
        <title>High frequency of phylogenetically diverse reductive dehalogenase-homologous genes in deep subseafloor sedimentary metagenomes.</title>
        <authorList>
            <person name="Kawai M."/>
            <person name="Futagami T."/>
            <person name="Toyoda A."/>
            <person name="Takaki Y."/>
            <person name="Nishi S."/>
            <person name="Hori S."/>
            <person name="Arai W."/>
            <person name="Tsubouchi T."/>
            <person name="Morono Y."/>
            <person name="Uchiyama I."/>
            <person name="Ito T."/>
            <person name="Fujiyama A."/>
            <person name="Inagaki F."/>
            <person name="Takami H."/>
        </authorList>
    </citation>
    <scope>NUCLEOTIDE SEQUENCE</scope>
    <source>
        <strain evidence="1">Expedition CK06-06</strain>
    </source>
</reference>
<feature type="non-terminal residue" evidence="1">
    <location>
        <position position="102"/>
    </location>
</feature>
<accession>X1NIV4</accession>